<organism evidence="1 2">
    <name type="scientific">Armadillidium nasatum</name>
    <dbReference type="NCBI Taxonomy" id="96803"/>
    <lineage>
        <taxon>Eukaryota</taxon>
        <taxon>Metazoa</taxon>
        <taxon>Ecdysozoa</taxon>
        <taxon>Arthropoda</taxon>
        <taxon>Crustacea</taxon>
        <taxon>Multicrustacea</taxon>
        <taxon>Malacostraca</taxon>
        <taxon>Eumalacostraca</taxon>
        <taxon>Peracarida</taxon>
        <taxon>Isopoda</taxon>
        <taxon>Oniscidea</taxon>
        <taxon>Crinocheta</taxon>
        <taxon>Armadillidiidae</taxon>
        <taxon>Armadillidium</taxon>
    </lineage>
</organism>
<protein>
    <submittedName>
        <fullName evidence="1">Uncharacterized protein</fullName>
    </submittedName>
</protein>
<dbReference type="InterPro" id="IPR011042">
    <property type="entry name" value="6-blade_b-propeller_TolB-like"/>
</dbReference>
<name>A0A5N5SR24_9CRUS</name>
<evidence type="ECO:0000313" key="1">
    <source>
        <dbReference type="EMBL" id="KAB7496248.1"/>
    </source>
</evidence>
<gene>
    <name evidence="1" type="ORF">Anas_05782</name>
</gene>
<comment type="caution">
    <text evidence="1">The sequence shown here is derived from an EMBL/GenBank/DDBJ whole genome shotgun (WGS) entry which is preliminary data.</text>
</comment>
<feature type="non-terminal residue" evidence="1">
    <location>
        <position position="1"/>
    </location>
</feature>
<evidence type="ECO:0000313" key="2">
    <source>
        <dbReference type="Proteomes" id="UP000326759"/>
    </source>
</evidence>
<dbReference type="AlphaFoldDB" id="A0A5N5SR24"/>
<accession>A0A5N5SR24</accession>
<dbReference type="OrthoDB" id="6483144at2759"/>
<reference evidence="1 2" key="1">
    <citation type="journal article" date="2019" name="PLoS Biol.">
        <title>Sex chromosomes control vertical transmission of feminizing Wolbachia symbionts in an isopod.</title>
        <authorList>
            <person name="Becking T."/>
            <person name="Chebbi M.A."/>
            <person name="Giraud I."/>
            <person name="Moumen B."/>
            <person name="Laverre T."/>
            <person name="Caubet Y."/>
            <person name="Peccoud J."/>
            <person name="Gilbert C."/>
            <person name="Cordaux R."/>
        </authorList>
    </citation>
    <scope>NUCLEOTIDE SEQUENCE [LARGE SCALE GENOMIC DNA]</scope>
    <source>
        <strain evidence="1">ANa2</strain>
        <tissue evidence="1">Whole body excluding digestive tract and cuticle</tissue>
    </source>
</reference>
<dbReference type="Gene3D" id="2.120.10.30">
    <property type="entry name" value="TolB, C-terminal domain"/>
    <property type="match status" value="1"/>
</dbReference>
<sequence>YSKEIVVSNTLANQMLLFSSEGRFLCQFGDSTILDRPSAIVVLTDGKFAVKNRREIIMFSPKLIYLLTIGTNYLIKPFGLASDGKGNLVTVEAAVPAEISILFIDSSSGMVK</sequence>
<dbReference type="Proteomes" id="UP000326759">
    <property type="component" value="Unassembled WGS sequence"/>
</dbReference>
<keyword evidence="2" id="KW-1185">Reference proteome</keyword>
<proteinExistence type="predicted"/>
<dbReference type="EMBL" id="SEYY01021570">
    <property type="protein sequence ID" value="KAB7496248.1"/>
    <property type="molecule type" value="Genomic_DNA"/>
</dbReference>